<dbReference type="CDD" id="cd00637">
    <property type="entry name" value="7tm_classA_rhodopsin-like"/>
    <property type="match status" value="1"/>
</dbReference>
<feature type="transmembrane region" description="Helical" evidence="9">
    <location>
        <begin position="100"/>
        <end position="122"/>
    </location>
</feature>
<dbReference type="PANTHER" id="PTHR24228:SF75">
    <property type="entry name" value="G-PROTEIN COUPLED RECEPTORS FAMILY 1 PROFILE DOMAIN-CONTAINING PROTEIN"/>
    <property type="match status" value="1"/>
</dbReference>
<feature type="transmembrane region" description="Helical" evidence="9">
    <location>
        <begin position="161"/>
        <end position="183"/>
    </location>
</feature>
<keyword evidence="8" id="KW-0807">Transducer</keyword>
<comment type="subcellular location">
    <subcellularLocation>
        <location evidence="1">Cell membrane</location>
        <topology evidence="1">Multi-pass membrane protein</topology>
    </subcellularLocation>
</comment>
<keyword evidence="7" id="KW-0675">Receptor</keyword>
<dbReference type="SUPFAM" id="SSF81321">
    <property type="entry name" value="Family A G protein-coupled receptor-like"/>
    <property type="match status" value="1"/>
</dbReference>
<gene>
    <name evidence="11" type="ORF">CAPTEDRAFT_197910</name>
</gene>
<dbReference type="GO" id="GO:0005886">
    <property type="term" value="C:plasma membrane"/>
    <property type="evidence" value="ECO:0007669"/>
    <property type="project" value="UniProtKB-SubCell"/>
</dbReference>
<dbReference type="STRING" id="283909.R7U6A2"/>
<dbReference type="EnsemblMetazoa" id="CapteT197910">
    <property type="protein sequence ID" value="CapteP197910"/>
    <property type="gene ID" value="CapteG197910"/>
</dbReference>
<feature type="transmembrane region" description="Helical" evidence="9">
    <location>
        <begin position="266"/>
        <end position="288"/>
    </location>
</feature>
<accession>R7U6A2</accession>
<dbReference type="InterPro" id="IPR017452">
    <property type="entry name" value="GPCR_Rhodpsn_7TM"/>
</dbReference>
<dbReference type="EMBL" id="AMQN01001732">
    <property type="status" value="NOT_ANNOTATED_CDS"/>
    <property type="molecule type" value="Genomic_DNA"/>
</dbReference>
<keyword evidence="5" id="KW-0297">G-protein coupled receptor</keyword>
<feature type="transmembrane region" description="Helical" evidence="9">
    <location>
        <begin position="203"/>
        <end position="230"/>
    </location>
</feature>
<name>R7U6A2_CAPTE</name>
<dbReference type="OrthoDB" id="10044919at2759"/>
<dbReference type="Gene3D" id="1.20.1070.10">
    <property type="entry name" value="Rhodopsin 7-helix transmembrane proteins"/>
    <property type="match status" value="1"/>
</dbReference>
<dbReference type="PANTHER" id="PTHR24228">
    <property type="entry name" value="B2 BRADYKININ RECEPTOR/ANGIOTENSIN II RECEPTOR"/>
    <property type="match status" value="1"/>
</dbReference>
<evidence type="ECO:0000256" key="8">
    <source>
        <dbReference type="ARBA" id="ARBA00023224"/>
    </source>
</evidence>
<keyword evidence="6 9" id="KW-0472">Membrane</keyword>
<dbReference type="EMBL" id="KB305005">
    <property type="protein sequence ID" value="ELU01494.1"/>
    <property type="molecule type" value="Genomic_DNA"/>
</dbReference>
<evidence type="ECO:0000313" key="12">
    <source>
        <dbReference type="EnsemblMetazoa" id="CapteP197910"/>
    </source>
</evidence>
<dbReference type="Proteomes" id="UP000014760">
    <property type="component" value="Unassembled WGS sequence"/>
</dbReference>
<dbReference type="PROSITE" id="PS50262">
    <property type="entry name" value="G_PROTEIN_RECEP_F1_2"/>
    <property type="match status" value="1"/>
</dbReference>
<dbReference type="Pfam" id="PF00001">
    <property type="entry name" value="7tm_1"/>
    <property type="match status" value="2"/>
</dbReference>
<feature type="transmembrane region" description="Helical" evidence="9">
    <location>
        <begin position="62"/>
        <end position="88"/>
    </location>
</feature>
<evidence type="ECO:0000313" key="11">
    <source>
        <dbReference type="EMBL" id="ELU01494.1"/>
    </source>
</evidence>
<evidence type="ECO:0000256" key="3">
    <source>
        <dbReference type="ARBA" id="ARBA00022692"/>
    </source>
</evidence>
<evidence type="ECO:0000256" key="9">
    <source>
        <dbReference type="SAM" id="Phobius"/>
    </source>
</evidence>
<evidence type="ECO:0000256" key="6">
    <source>
        <dbReference type="ARBA" id="ARBA00023136"/>
    </source>
</evidence>
<evidence type="ECO:0000256" key="2">
    <source>
        <dbReference type="ARBA" id="ARBA00022475"/>
    </source>
</evidence>
<dbReference type="PRINTS" id="PR00237">
    <property type="entry name" value="GPCRRHODOPSN"/>
</dbReference>
<evidence type="ECO:0000256" key="5">
    <source>
        <dbReference type="ARBA" id="ARBA00023040"/>
    </source>
</evidence>
<reference evidence="12" key="3">
    <citation type="submission" date="2015-06" db="UniProtKB">
        <authorList>
            <consortium name="EnsemblMetazoa"/>
        </authorList>
    </citation>
    <scope>IDENTIFICATION</scope>
</reference>
<dbReference type="HOGENOM" id="CLU_009579_3_3_1"/>
<dbReference type="GO" id="GO:0004930">
    <property type="term" value="F:G protein-coupled receptor activity"/>
    <property type="evidence" value="ECO:0007669"/>
    <property type="project" value="UniProtKB-KW"/>
</dbReference>
<keyword evidence="4 9" id="KW-1133">Transmembrane helix</keyword>
<sequence>MTCIVPSGSYASVLTTAPHLHHTISGTIQAASTSHAHERLIDPMVILAVAAYKRLRTTANIFVINLAIADSAVAYIVQAFSIVGLVVGNKFFIGKEWLCHVIASLCLLSCSCSLWSMAAIAINRSDAEIDRLYAMQQLPFFRYICICKFHLYHKVYTKSTCWCMALCLWITCGVLEMPNYFNWGGHTFDLKTMACSYDRTANYSYTLFFVLVTIAPPLVCVAVCYLQVFLHVRQSRKAIEEFSSTSAKSSRSSITTAEVQLAKTLFIIYLVFLICWSPYAVVVLIDIGDHWPKIVYVVAIQLAHTNSSLNSIIYAACNRDFRNGYYLVLVTIFCPKKKRATRLKYVATISKSSTSSNK</sequence>
<reference evidence="13" key="1">
    <citation type="submission" date="2012-12" db="EMBL/GenBank/DDBJ databases">
        <authorList>
            <person name="Hellsten U."/>
            <person name="Grimwood J."/>
            <person name="Chapman J.A."/>
            <person name="Shapiro H."/>
            <person name="Aerts A."/>
            <person name="Otillar R.P."/>
            <person name="Terry A.Y."/>
            <person name="Boore J.L."/>
            <person name="Simakov O."/>
            <person name="Marletaz F."/>
            <person name="Cho S.-J."/>
            <person name="Edsinger-Gonzales E."/>
            <person name="Havlak P."/>
            <person name="Kuo D.-H."/>
            <person name="Larsson T."/>
            <person name="Lv J."/>
            <person name="Arendt D."/>
            <person name="Savage R."/>
            <person name="Osoegawa K."/>
            <person name="de Jong P."/>
            <person name="Lindberg D.R."/>
            <person name="Seaver E.C."/>
            <person name="Weisblat D.A."/>
            <person name="Putnam N.H."/>
            <person name="Grigoriev I.V."/>
            <person name="Rokhsar D.S."/>
        </authorList>
    </citation>
    <scope>NUCLEOTIDE SEQUENCE</scope>
    <source>
        <strain evidence="13">I ESC-2004</strain>
    </source>
</reference>
<organism evidence="11">
    <name type="scientific">Capitella teleta</name>
    <name type="common">Polychaete worm</name>
    <dbReference type="NCBI Taxonomy" id="283909"/>
    <lineage>
        <taxon>Eukaryota</taxon>
        <taxon>Metazoa</taxon>
        <taxon>Spiralia</taxon>
        <taxon>Lophotrochozoa</taxon>
        <taxon>Annelida</taxon>
        <taxon>Polychaeta</taxon>
        <taxon>Sedentaria</taxon>
        <taxon>Scolecida</taxon>
        <taxon>Capitellidae</taxon>
        <taxon>Capitella</taxon>
    </lineage>
</organism>
<keyword evidence="13" id="KW-1185">Reference proteome</keyword>
<feature type="domain" description="G-protein coupled receptors family 1 profile" evidence="10">
    <location>
        <begin position="41"/>
        <end position="314"/>
    </location>
</feature>
<keyword evidence="2" id="KW-1003">Cell membrane</keyword>
<evidence type="ECO:0000259" key="10">
    <source>
        <dbReference type="PROSITE" id="PS50262"/>
    </source>
</evidence>
<feature type="transmembrane region" description="Helical" evidence="9">
    <location>
        <begin position="294"/>
        <end position="317"/>
    </location>
</feature>
<evidence type="ECO:0000256" key="4">
    <source>
        <dbReference type="ARBA" id="ARBA00022989"/>
    </source>
</evidence>
<proteinExistence type="predicted"/>
<evidence type="ECO:0000256" key="7">
    <source>
        <dbReference type="ARBA" id="ARBA00023170"/>
    </source>
</evidence>
<evidence type="ECO:0000313" key="13">
    <source>
        <dbReference type="Proteomes" id="UP000014760"/>
    </source>
</evidence>
<dbReference type="InterPro" id="IPR000276">
    <property type="entry name" value="GPCR_Rhodpsn"/>
</dbReference>
<keyword evidence="3 9" id="KW-0812">Transmembrane</keyword>
<protein>
    <recommendedName>
        <fullName evidence="10">G-protein coupled receptors family 1 profile domain-containing protein</fullName>
    </recommendedName>
</protein>
<dbReference type="OMA" id="GFLCTTS"/>
<evidence type="ECO:0000256" key="1">
    <source>
        <dbReference type="ARBA" id="ARBA00004651"/>
    </source>
</evidence>
<reference evidence="11 13" key="2">
    <citation type="journal article" date="2013" name="Nature">
        <title>Insights into bilaterian evolution from three spiralian genomes.</title>
        <authorList>
            <person name="Simakov O."/>
            <person name="Marletaz F."/>
            <person name="Cho S.J."/>
            <person name="Edsinger-Gonzales E."/>
            <person name="Havlak P."/>
            <person name="Hellsten U."/>
            <person name="Kuo D.H."/>
            <person name="Larsson T."/>
            <person name="Lv J."/>
            <person name="Arendt D."/>
            <person name="Savage R."/>
            <person name="Osoegawa K."/>
            <person name="de Jong P."/>
            <person name="Grimwood J."/>
            <person name="Chapman J.A."/>
            <person name="Shapiro H."/>
            <person name="Aerts A."/>
            <person name="Otillar R.P."/>
            <person name="Terry A.Y."/>
            <person name="Boore J.L."/>
            <person name="Grigoriev I.V."/>
            <person name="Lindberg D.R."/>
            <person name="Seaver E.C."/>
            <person name="Weisblat D.A."/>
            <person name="Putnam N.H."/>
            <person name="Rokhsar D.S."/>
        </authorList>
    </citation>
    <scope>NUCLEOTIDE SEQUENCE</scope>
    <source>
        <strain evidence="11 13">I ESC-2004</strain>
    </source>
</reference>
<dbReference type="AlphaFoldDB" id="R7U6A2"/>